<dbReference type="EMBL" id="JABMIG020000385">
    <property type="protein sequence ID" value="KAL3779564.1"/>
    <property type="molecule type" value="Genomic_DNA"/>
</dbReference>
<name>A0ABD3NW85_9STRA</name>
<evidence type="ECO:0008006" key="4">
    <source>
        <dbReference type="Google" id="ProtNLM"/>
    </source>
</evidence>
<dbReference type="Proteomes" id="UP001516023">
    <property type="component" value="Unassembled WGS sequence"/>
</dbReference>
<feature type="compositionally biased region" description="Basic and acidic residues" evidence="1">
    <location>
        <begin position="1"/>
        <end position="15"/>
    </location>
</feature>
<feature type="non-terminal residue" evidence="2">
    <location>
        <position position="1"/>
    </location>
</feature>
<reference evidence="2 3" key="1">
    <citation type="journal article" date="2020" name="G3 (Bethesda)">
        <title>Improved Reference Genome for Cyclotella cryptica CCMP332, a Model for Cell Wall Morphogenesis, Salinity Adaptation, and Lipid Production in Diatoms (Bacillariophyta).</title>
        <authorList>
            <person name="Roberts W.R."/>
            <person name="Downey K.M."/>
            <person name="Ruck E.C."/>
            <person name="Traller J.C."/>
            <person name="Alverson A.J."/>
        </authorList>
    </citation>
    <scope>NUCLEOTIDE SEQUENCE [LARGE SCALE GENOMIC DNA]</scope>
    <source>
        <strain evidence="2 3">CCMP332</strain>
    </source>
</reference>
<proteinExistence type="predicted"/>
<feature type="compositionally biased region" description="Basic residues" evidence="1">
    <location>
        <begin position="16"/>
        <end position="25"/>
    </location>
</feature>
<feature type="region of interest" description="Disordered" evidence="1">
    <location>
        <begin position="1"/>
        <end position="31"/>
    </location>
</feature>
<evidence type="ECO:0000313" key="3">
    <source>
        <dbReference type="Proteomes" id="UP001516023"/>
    </source>
</evidence>
<sequence length="283" mass="32915">EDCRKSRRKEAESKKRQSRAGRRQMRNNNNGCLQQRNLHRLPGILAALPKSLPFHPYHVDYRRHRRNQHISKRRSRRCKLVDVEHYEDLEEGLHKEADVFVHDSSAANTEVDFIPDAPLDQSTAEFRDGHTFTLFFFVDYTNKQSLSAISVVRKWFQYALKTNGKSQNKSARSGNRVICIPNHPTEVDALGSGRKPSSLSHSGFYELPFYHSSRFTLIRLLNVTRVPSIIVVANRDGKIVTHYGWEAIEREGFDGRCLDQWIDRQSLESKKYHDSREKDPEIV</sequence>
<gene>
    <name evidence="2" type="ORF">HJC23_009616</name>
</gene>
<protein>
    <recommendedName>
        <fullName evidence="4">Thioredoxin-like fold domain-containing protein</fullName>
    </recommendedName>
</protein>
<accession>A0ABD3NW85</accession>
<evidence type="ECO:0000313" key="2">
    <source>
        <dbReference type="EMBL" id="KAL3779564.1"/>
    </source>
</evidence>
<comment type="caution">
    <text evidence="2">The sequence shown here is derived from an EMBL/GenBank/DDBJ whole genome shotgun (WGS) entry which is preliminary data.</text>
</comment>
<dbReference type="AlphaFoldDB" id="A0ABD3NW85"/>
<evidence type="ECO:0000256" key="1">
    <source>
        <dbReference type="SAM" id="MobiDB-lite"/>
    </source>
</evidence>
<organism evidence="2 3">
    <name type="scientific">Cyclotella cryptica</name>
    <dbReference type="NCBI Taxonomy" id="29204"/>
    <lineage>
        <taxon>Eukaryota</taxon>
        <taxon>Sar</taxon>
        <taxon>Stramenopiles</taxon>
        <taxon>Ochrophyta</taxon>
        <taxon>Bacillariophyta</taxon>
        <taxon>Coscinodiscophyceae</taxon>
        <taxon>Thalassiosirophycidae</taxon>
        <taxon>Stephanodiscales</taxon>
        <taxon>Stephanodiscaceae</taxon>
        <taxon>Cyclotella</taxon>
    </lineage>
</organism>
<keyword evidence="3" id="KW-1185">Reference proteome</keyword>